<accession>A0A974ZR77</accession>
<dbReference type="EMBL" id="CP070614">
    <property type="protein sequence ID" value="QSE87416.1"/>
    <property type="molecule type" value="Genomic_DNA"/>
</dbReference>
<protein>
    <recommendedName>
        <fullName evidence="4">Winged helix-turn helix</fullName>
    </recommendedName>
</protein>
<dbReference type="Proteomes" id="UP000662986">
    <property type="component" value="Plasmid unnamed5"/>
</dbReference>
<feature type="compositionally biased region" description="Polar residues" evidence="1">
    <location>
        <begin position="35"/>
        <end position="52"/>
    </location>
</feature>
<organism evidence="2 3">
    <name type="scientific">Rhodococcus pseudokoreensis</name>
    <dbReference type="NCBI Taxonomy" id="2811421"/>
    <lineage>
        <taxon>Bacteria</taxon>
        <taxon>Bacillati</taxon>
        <taxon>Actinomycetota</taxon>
        <taxon>Actinomycetes</taxon>
        <taxon>Mycobacteriales</taxon>
        <taxon>Nocardiaceae</taxon>
        <taxon>Rhodococcus</taxon>
    </lineage>
</organism>
<reference evidence="2 3" key="2">
    <citation type="journal article" date="2022" name="Arch. Microbiol.">
        <title>Rhodococcus pseudokoreensis sp. nov. isolated from the rhizosphere of young M26 apple rootstocks.</title>
        <authorList>
            <person name="Kampfer P."/>
            <person name="Glaeser S.P."/>
            <person name="Blom J."/>
            <person name="Wolf J."/>
            <person name="Benning S."/>
            <person name="Schloter M."/>
            <person name="Neumann-Schaal M."/>
        </authorList>
    </citation>
    <scope>NUCLEOTIDE SEQUENCE [LARGE SCALE GENOMIC DNA]</scope>
    <source>
        <strain evidence="2 3">R79</strain>
    </source>
</reference>
<sequence length="52" mass="5659">MIDRLTGVTYGPTQTWTILRTRLGWSRQRPAGGPSNATRMPSSPGTRTTGRG</sequence>
<proteinExistence type="predicted"/>
<evidence type="ECO:0000313" key="3">
    <source>
        <dbReference type="Proteomes" id="UP000662986"/>
    </source>
</evidence>
<reference evidence="2 3" key="1">
    <citation type="journal article" date="2021" name="Microbiol. Resour. Announc.">
        <title>Complete Genome Sequences of Two Rhodococcus sp. Strains with Large and Linear Chromosomes, Isolated from Apple Rhizosphere.</title>
        <authorList>
            <person name="Benning S."/>
            <person name="Brugnone N."/>
            <person name="Siani R."/>
            <person name="Kublik S."/>
            <person name="Schloter M."/>
            <person name="Rad V."/>
        </authorList>
    </citation>
    <scope>NUCLEOTIDE SEQUENCE [LARGE SCALE GENOMIC DNA]</scope>
    <source>
        <strain evidence="2 3">R79</strain>
    </source>
</reference>
<geneLocation type="plasmid" evidence="2 3">
    <name>unnamed5</name>
</geneLocation>
<gene>
    <name evidence="2" type="ORF">JWS13_01930</name>
</gene>
<evidence type="ECO:0000313" key="2">
    <source>
        <dbReference type="EMBL" id="QSE87416.1"/>
    </source>
</evidence>
<name>A0A974ZR77_9NOCA</name>
<evidence type="ECO:0008006" key="4">
    <source>
        <dbReference type="Google" id="ProtNLM"/>
    </source>
</evidence>
<feature type="region of interest" description="Disordered" evidence="1">
    <location>
        <begin position="23"/>
        <end position="52"/>
    </location>
</feature>
<keyword evidence="2" id="KW-0614">Plasmid</keyword>
<evidence type="ECO:0000256" key="1">
    <source>
        <dbReference type="SAM" id="MobiDB-lite"/>
    </source>
</evidence>
<keyword evidence="3" id="KW-1185">Reference proteome</keyword>